<reference evidence="2" key="3">
    <citation type="submission" date="2025-08" db="UniProtKB">
        <authorList>
            <consortium name="RefSeq"/>
        </authorList>
    </citation>
    <scope>IDENTIFICATION</scope>
    <source>
        <strain evidence="2">NI907</strain>
    </source>
</reference>
<accession>A0A6P8BGW2</accession>
<proteinExistence type="predicted"/>
<keyword evidence="1" id="KW-1185">Reference proteome</keyword>
<dbReference type="GeneID" id="41955201"/>
<dbReference type="Proteomes" id="UP000515153">
    <property type="component" value="Unplaced"/>
</dbReference>
<dbReference type="AlphaFoldDB" id="A0A6P8BGW2"/>
<evidence type="ECO:0000313" key="2">
    <source>
        <dbReference type="RefSeq" id="XP_030986528.1"/>
    </source>
</evidence>
<evidence type="ECO:0000313" key="1">
    <source>
        <dbReference type="Proteomes" id="UP000515153"/>
    </source>
</evidence>
<gene>
    <name evidence="2" type="ORF">PgNI_00204</name>
</gene>
<name>A0A6P8BGW2_PYRGI</name>
<reference evidence="2" key="1">
    <citation type="journal article" date="2019" name="Mol. Biol. Evol.">
        <title>Blast fungal genomes show frequent chromosomal changes, gene gains and losses, and effector gene turnover.</title>
        <authorList>
            <person name="Gomez Luciano L.B."/>
            <person name="Jason Tsai I."/>
            <person name="Chuma I."/>
            <person name="Tosa Y."/>
            <person name="Chen Y.H."/>
            <person name="Li J.Y."/>
            <person name="Li M.Y."/>
            <person name="Jade Lu M.Y."/>
            <person name="Nakayashiki H."/>
            <person name="Li W.H."/>
        </authorList>
    </citation>
    <scope>NUCLEOTIDE SEQUENCE</scope>
    <source>
        <strain evidence="2">NI907</strain>
    </source>
</reference>
<dbReference type="RefSeq" id="XP_030986528.1">
    <property type="nucleotide sequence ID" value="XM_031120287.1"/>
</dbReference>
<reference evidence="2" key="2">
    <citation type="submission" date="2019-10" db="EMBL/GenBank/DDBJ databases">
        <authorList>
            <consortium name="NCBI Genome Project"/>
        </authorList>
    </citation>
    <scope>NUCLEOTIDE SEQUENCE</scope>
    <source>
        <strain evidence="2">NI907</strain>
    </source>
</reference>
<dbReference type="KEGG" id="pgri:PgNI_00204"/>
<sequence length="138" mass="14902">MPKQVLCPKPVRDALFACFRALTRLVHPEQRLQLVLKSEDLDVVSAPSIIATILESVMAGTASFGVEADGKISFDAAQGLKVHVDFISLGDESVIEHIYETEAFYERSVASLPDLLRGASRAVFACVGPTGYSGCSMR</sequence>
<organism evidence="1 2">
    <name type="scientific">Pyricularia grisea</name>
    <name type="common">Crabgrass-specific blast fungus</name>
    <name type="synonym">Magnaporthe grisea</name>
    <dbReference type="NCBI Taxonomy" id="148305"/>
    <lineage>
        <taxon>Eukaryota</taxon>
        <taxon>Fungi</taxon>
        <taxon>Dikarya</taxon>
        <taxon>Ascomycota</taxon>
        <taxon>Pezizomycotina</taxon>
        <taxon>Sordariomycetes</taxon>
        <taxon>Sordariomycetidae</taxon>
        <taxon>Magnaporthales</taxon>
        <taxon>Pyriculariaceae</taxon>
        <taxon>Pyricularia</taxon>
    </lineage>
</organism>
<protein>
    <submittedName>
        <fullName evidence="2">Uncharacterized protein</fullName>
    </submittedName>
</protein>